<keyword evidence="4" id="KW-1185">Reference proteome</keyword>
<evidence type="ECO:0000313" key="3">
    <source>
        <dbReference type="EMBL" id="NOJ50094.1"/>
    </source>
</evidence>
<sequence length="79" mass="9254">MRSLAGECWIDRESGGCEFRDARLGDSSVNCSRRLEAPWDNIPLVCQDWANTKADRRRNGRGRRQRAPSHRNQRQQRRS</sequence>
<reference evidence="3 4" key="1">
    <citation type="submission" date="2020-03" db="EMBL/GenBank/DDBJ databases">
        <title>Bradyrhizobium diversity isolated from nodules of Muelleranthus trifoliolatus.</title>
        <authorList>
            <person name="Klepa M."/>
            <person name="Helene L."/>
            <person name="Hungria M."/>
        </authorList>
    </citation>
    <scope>NUCLEOTIDE SEQUENCE [LARGE SCALE GENOMIC DNA]</scope>
    <source>
        <strain evidence="3 4">WSM 1744</strain>
    </source>
</reference>
<organism evidence="3 4">
    <name type="scientific">Bradyrhizobium archetypum</name>
    <dbReference type="NCBI Taxonomy" id="2721160"/>
    <lineage>
        <taxon>Bacteria</taxon>
        <taxon>Pseudomonadati</taxon>
        <taxon>Pseudomonadota</taxon>
        <taxon>Alphaproteobacteria</taxon>
        <taxon>Hyphomicrobiales</taxon>
        <taxon>Nitrobacteraceae</taxon>
        <taxon>Bradyrhizobium</taxon>
    </lineage>
</organism>
<dbReference type="Proteomes" id="UP000528734">
    <property type="component" value="Unassembled WGS sequence"/>
</dbReference>
<protein>
    <recommendedName>
        <fullName evidence="2">Transposase Tn5-like N-terminal domain-containing protein</fullName>
    </recommendedName>
</protein>
<proteinExistence type="predicted"/>
<feature type="region of interest" description="Disordered" evidence="1">
    <location>
        <begin position="53"/>
        <end position="79"/>
    </location>
</feature>
<gene>
    <name evidence="3" type="ORF">HCN50_28240</name>
</gene>
<dbReference type="EMBL" id="JAAVLW010000010">
    <property type="protein sequence ID" value="NOJ50094.1"/>
    <property type="molecule type" value="Genomic_DNA"/>
</dbReference>
<dbReference type="AlphaFoldDB" id="A0A7Y4H9F0"/>
<evidence type="ECO:0000313" key="4">
    <source>
        <dbReference type="Proteomes" id="UP000528734"/>
    </source>
</evidence>
<accession>A0A7Y4H9F0</accession>
<dbReference type="Pfam" id="PF14706">
    <property type="entry name" value="Tnp_DNA_bind"/>
    <property type="match status" value="1"/>
</dbReference>
<name>A0A7Y4H9F0_9BRAD</name>
<feature type="domain" description="Transposase Tn5-like N-terminal" evidence="2">
    <location>
        <begin position="8"/>
        <end position="54"/>
    </location>
</feature>
<feature type="compositionally biased region" description="Basic residues" evidence="1">
    <location>
        <begin position="55"/>
        <end position="79"/>
    </location>
</feature>
<evidence type="ECO:0000259" key="2">
    <source>
        <dbReference type="Pfam" id="PF14706"/>
    </source>
</evidence>
<dbReference type="InterPro" id="IPR014735">
    <property type="entry name" value="Transposase_Tn5-like_N"/>
</dbReference>
<comment type="caution">
    <text evidence="3">The sequence shown here is derived from an EMBL/GenBank/DDBJ whole genome shotgun (WGS) entry which is preliminary data.</text>
</comment>
<evidence type="ECO:0000256" key="1">
    <source>
        <dbReference type="SAM" id="MobiDB-lite"/>
    </source>
</evidence>